<dbReference type="Proteomes" id="UP000016922">
    <property type="component" value="Unassembled WGS sequence"/>
</dbReference>
<dbReference type="AlphaFoldDB" id="S3DIG2"/>
<sequence length="336" mass="36950">MDDQAEQAPSVKSELPSRVPTQSMDDFMKDTGPMDSGRDGAGTPRRSEQPPMKKQKKTVDADVLAAEEEAVKSMGDTNWIGKLNEYRSAHPPAEGLTYHETAVPGNPPRFTCAVTLRETPIRFNQTASVTFSNKKHAKHYASKRAVDWLIGNGFMPKDGSVKFPKVAPPQAVKRAKIPPPPPKTKIKHELPNPPPTSTNLPIQAKTPPEDEEGGKVKFTTMVPELAQRLGFDPPQYELSKVIPDGPLWNGYAHFGGDPRIDGPIGEVKSVYGMKNAKEAIATEVVKFLKSIEKHRKEQQESDDRKRKRESVGDSVHEDLETQAAKSLKGENGSASD</sequence>
<proteinExistence type="predicted"/>
<feature type="region of interest" description="Disordered" evidence="2">
    <location>
        <begin position="168"/>
        <end position="214"/>
    </location>
</feature>
<feature type="compositionally biased region" description="Basic and acidic residues" evidence="2">
    <location>
        <begin position="293"/>
        <end position="319"/>
    </location>
</feature>
<keyword evidence="1" id="KW-0694">RNA-binding</keyword>
<feature type="domain" description="DRBM" evidence="3">
    <location>
        <begin position="78"/>
        <end position="151"/>
    </location>
</feature>
<gene>
    <name evidence="4" type="ORF">GLAREA_11873</name>
</gene>
<name>S3DIG2_GLAL2</name>
<dbReference type="eggNOG" id="ENOG502SDVM">
    <property type="taxonomic scope" value="Eukaryota"/>
</dbReference>
<feature type="region of interest" description="Disordered" evidence="2">
    <location>
        <begin position="1"/>
        <end position="61"/>
    </location>
</feature>
<dbReference type="GeneID" id="19470914"/>
<reference evidence="4 5" key="1">
    <citation type="journal article" date="2013" name="BMC Genomics">
        <title>Genomics-driven discovery of the pneumocandin biosynthetic gene cluster in the fungus Glarea lozoyensis.</title>
        <authorList>
            <person name="Chen L."/>
            <person name="Yue Q."/>
            <person name="Zhang X."/>
            <person name="Xiang M."/>
            <person name="Wang C."/>
            <person name="Li S."/>
            <person name="Che Y."/>
            <person name="Ortiz-Lopez F.J."/>
            <person name="Bills G.F."/>
            <person name="Liu X."/>
            <person name="An Z."/>
        </authorList>
    </citation>
    <scope>NUCLEOTIDE SEQUENCE [LARGE SCALE GENOMIC DNA]</scope>
    <source>
        <strain evidence="5">ATCC 20868 / MF5171</strain>
    </source>
</reference>
<feature type="region of interest" description="Disordered" evidence="2">
    <location>
        <begin position="293"/>
        <end position="336"/>
    </location>
</feature>
<dbReference type="EMBL" id="KE145360">
    <property type="protein sequence ID" value="EPE31791.1"/>
    <property type="molecule type" value="Genomic_DNA"/>
</dbReference>
<dbReference type="Gene3D" id="3.30.160.20">
    <property type="match status" value="1"/>
</dbReference>
<dbReference type="KEGG" id="glz:GLAREA_11873"/>
<dbReference type="GO" id="GO:0003723">
    <property type="term" value="F:RNA binding"/>
    <property type="evidence" value="ECO:0007669"/>
    <property type="project" value="UniProtKB-UniRule"/>
</dbReference>
<dbReference type="RefSeq" id="XP_008080846.1">
    <property type="nucleotide sequence ID" value="XM_008082655.1"/>
</dbReference>
<dbReference type="OMA" id="CAREVWY"/>
<evidence type="ECO:0000313" key="4">
    <source>
        <dbReference type="EMBL" id="EPE31791.1"/>
    </source>
</evidence>
<dbReference type="SUPFAM" id="SSF54768">
    <property type="entry name" value="dsRNA-binding domain-like"/>
    <property type="match status" value="1"/>
</dbReference>
<protein>
    <submittedName>
        <fullName evidence="4">DsRNA-binding protein</fullName>
    </submittedName>
</protein>
<accession>S3DIG2</accession>
<evidence type="ECO:0000313" key="5">
    <source>
        <dbReference type="Proteomes" id="UP000016922"/>
    </source>
</evidence>
<dbReference type="InterPro" id="IPR014720">
    <property type="entry name" value="dsRBD_dom"/>
</dbReference>
<dbReference type="OrthoDB" id="5222339at2759"/>
<organism evidence="4 5">
    <name type="scientific">Glarea lozoyensis (strain ATCC 20868 / MF5171)</name>
    <dbReference type="NCBI Taxonomy" id="1116229"/>
    <lineage>
        <taxon>Eukaryota</taxon>
        <taxon>Fungi</taxon>
        <taxon>Dikarya</taxon>
        <taxon>Ascomycota</taxon>
        <taxon>Pezizomycotina</taxon>
        <taxon>Leotiomycetes</taxon>
        <taxon>Helotiales</taxon>
        <taxon>Helotiaceae</taxon>
        <taxon>Glarea</taxon>
    </lineage>
</organism>
<dbReference type="HOGENOM" id="CLU_073354_0_0_1"/>
<evidence type="ECO:0000256" key="2">
    <source>
        <dbReference type="SAM" id="MobiDB-lite"/>
    </source>
</evidence>
<evidence type="ECO:0000256" key="1">
    <source>
        <dbReference type="PROSITE-ProRule" id="PRU00266"/>
    </source>
</evidence>
<dbReference type="PROSITE" id="PS50137">
    <property type="entry name" value="DS_RBD"/>
    <property type="match status" value="1"/>
</dbReference>
<keyword evidence="5" id="KW-1185">Reference proteome</keyword>
<evidence type="ECO:0000259" key="3">
    <source>
        <dbReference type="PROSITE" id="PS50137"/>
    </source>
</evidence>